<feature type="signal peptide" evidence="1">
    <location>
        <begin position="1"/>
        <end position="25"/>
    </location>
</feature>
<gene>
    <name evidence="2" type="ORF">J2W91_003234</name>
</gene>
<name>A0AAP5H4E3_PAEAM</name>
<dbReference type="EMBL" id="JAVDTR010000008">
    <property type="protein sequence ID" value="MDR6724766.1"/>
    <property type="molecule type" value="Genomic_DNA"/>
</dbReference>
<organism evidence="2 3">
    <name type="scientific">Paenibacillus amylolyticus</name>
    <dbReference type="NCBI Taxonomy" id="1451"/>
    <lineage>
        <taxon>Bacteria</taxon>
        <taxon>Bacillati</taxon>
        <taxon>Bacillota</taxon>
        <taxon>Bacilli</taxon>
        <taxon>Bacillales</taxon>
        <taxon>Paenibacillaceae</taxon>
        <taxon>Paenibacillus</taxon>
    </lineage>
</organism>
<feature type="chain" id="PRO_5042947666" description="Lipoprotein" evidence="1">
    <location>
        <begin position="26"/>
        <end position="201"/>
    </location>
</feature>
<keyword evidence="1" id="KW-0732">Signal</keyword>
<dbReference type="Proteomes" id="UP001254832">
    <property type="component" value="Unassembled WGS sequence"/>
</dbReference>
<accession>A0AAP5H4E3</accession>
<evidence type="ECO:0000313" key="2">
    <source>
        <dbReference type="EMBL" id="MDR6724766.1"/>
    </source>
</evidence>
<evidence type="ECO:0008006" key="4">
    <source>
        <dbReference type="Google" id="ProtNLM"/>
    </source>
</evidence>
<protein>
    <recommendedName>
        <fullName evidence="4">Lipoprotein</fullName>
    </recommendedName>
</protein>
<evidence type="ECO:0000313" key="3">
    <source>
        <dbReference type="Proteomes" id="UP001254832"/>
    </source>
</evidence>
<dbReference type="PROSITE" id="PS51257">
    <property type="entry name" value="PROKAR_LIPOPROTEIN"/>
    <property type="match status" value="1"/>
</dbReference>
<reference evidence="2" key="1">
    <citation type="submission" date="2023-07" db="EMBL/GenBank/DDBJ databases">
        <title>Sorghum-associated microbial communities from plants grown in Nebraska, USA.</title>
        <authorList>
            <person name="Schachtman D."/>
        </authorList>
    </citation>
    <scope>NUCLEOTIDE SEQUENCE</scope>
    <source>
        <strain evidence="2">BE80</strain>
    </source>
</reference>
<dbReference type="AlphaFoldDB" id="A0AAP5H4E3"/>
<comment type="caution">
    <text evidence="2">The sequence shown here is derived from an EMBL/GenBank/DDBJ whole genome shotgun (WGS) entry which is preliminary data.</text>
</comment>
<proteinExistence type="predicted"/>
<sequence length="201" mass="23239">MRRHWMWLMLTVLITSVLMVGCTSSTTTKPSTESTKEAITTPTEVDNEVPKATDQDEQAALQTAKDYKATEFEVNENDEKSATTKESALARGERIKPFLTEKYFEKQMADRNIVLPLMVAYKEQVKLRGENMNFTLKENRGDSLLMSYTLDLIFIDDQGKEVRNIPLEGELTFLFENKQWLIVDDTYNIRELQELVYDYGN</sequence>
<dbReference type="RefSeq" id="WP_310141409.1">
    <property type="nucleotide sequence ID" value="NZ_JAVDTR010000008.1"/>
</dbReference>
<evidence type="ECO:0000256" key="1">
    <source>
        <dbReference type="SAM" id="SignalP"/>
    </source>
</evidence>